<comment type="subcellular location">
    <subcellularLocation>
        <location evidence="1">Membrane</location>
        <topology evidence="1">Multi-pass membrane protein</topology>
    </subcellularLocation>
</comment>
<dbReference type="VEuPathDB" id="FungiDB:F9C07_9307"/>
<reference evidence="8" key="1">
    <citation type="submission" date="2019-04" db="EMBL/GenBank/DDBJ databases">
        <title>Friends and foes A comparative genomics study of 23 Aspergillus species from section Flavi.</title>
        <authorList>
            <consortium name="DOE Joint Genome Institute"/>
            <person name="Kjaerbolling I."/>
            <person name="Vesth T."/>
            <person name="Frisvad J.C."/>
            <person name="Nybo J.L."/>
            <person name="Theobald S."/>
            <person name="Kildgaard S."/>
            <person name="Isbrandt T."/>
            <person name="Kuo A."/>
            <person name="Sato A."/>
            <person name="Lyhne E.K."/>
            <person name="Kogle M.E."/>
            <person name="Wiebenga A."/>
            <person name="Kun R.S."/>
            <person name="Lubbers R.J."/>
            <person name="Makela M.R."/>
            <person name="Barry K."/>
            <person name="Chovatia M."/>
            <person name="Clum A."/>
            <person name="Daum C."/>
            <person name="Haridas S."/>
            <person name="He G."/>
            <person name="LaButti K."/>
            <person name="Lipzen A."/>
            <person name="Mondo S."/>
            <person name="Riley R."/>
            <person name="Salamov A."/>
            <person name="Simmons B.A."/>
            <person name="Magnuson J.K."/>
            <person name="Henrissat B."/>
            <person name="Mortensen U.H."/>
            <person name="Larsen T.O."/>
            <person name="Devries R.P."/>
            <person name="Grigoriev I.V."/>
            <person name="Machida M."/>
            <person name="Baker S.E."/>
            <person name="Andersen M.R."/>
        </authorList>
    </citation>
    <scope>NUCLEOTIDE SEQUENCE [LARGE SCALE GENOMIC DNA]</scope>
    <source>
        <strain evidence="8">CBS 121.62</strain>
    </source>
</reference>
<dbReference type="SUPFAM" id="SSF52266">
    <property type="entry name" value="SGNH hydrolase"/>
    <property type="match status" value="1"/>
</dbReference>
<dbReference type="AlphaFoldDB" id="A0A5N6HEM9"/>
<feature type="transmembrane region" description="Helical" evidence="5">
    <location>
        <begin position="503"/>
        <end position="524"/>
    </location>
</feature>
<dbReference type="InterPro" id="IPR036259">
    <property type="entry name" value="MFS_trans_sf"/>
</dbReference>
<dbReference type="EMBL" id="ML734552">
    <property type="protein sequence ID" value="KAB8253012.1"/>
    <property type="molecule type" value="Genomic_DNA"/>
</dbReference>
<keyword evidence="2 5" id="KW-0812">Transmembrane</keyword>
<feature type="transmembrane region" description="Helical" evidence="5">
    <location>
        <begin position="412"/>
        <end position="434"/>
    </location>
</feature>
<evidence type="ECO:0000259" key="7">
    <source>
        <dbReference type="Pfam" id="PF13472"/>
    </source>
</evidence>
<sequence length="593" mass="64215">MKLYLLFFFFLTLHALPGLPRSTADKPPFFLLAGDSTTAVQSTNGGGWGNGFIQTTLAKGAKGQNYGHNGATTVSFRAGGDWDTLLKKVEEVKANYQPYVTIQFGNNDQKPTANITIAQYTSNLETFVGDVRNAGGVPVLVTPLSRRQYDNSTGVPTIIRSLENERVATIKAAKKTGASYIDLNRASTVYLNSIGPVSAHMYDLKTGDSTHLNAAGSQVFGGMVAGLIIQDFPQLGDAGYGTTFCGWFFAALSNSHLSQYLDLGVFLVMGATLQVLAHALRTWLPPFPLFAVTFFFASLGQAYQDTYANTFVASVKAAHRWLGFIHAMYMAGCLAGPFISTAVASAGARSRWELFYTAPLGLGVINFALVVFAFRESLALKRPTQGEMESSREARQKGPMQEIRKTLAQPSVWILSLYFFFFLGAVITAGGWIVEYLVHVRNGDLNDMGYVPAGFYGGGFLGRLILAEPTYRWGERRMVFIYVLLCVGLELVFWLVPNIITEAVAISLLGFFSGPFFATGISVASKLFTVDIRSSALAFIFVLGQVGGAIFPAVTGIMAAKVGVSVLQPMLVGLLGATGVSWLMLPKSRLHHD</sequence>
<feature type="transmembrane region" description="Helical" evidence="5">
    <location>
        <begin position="536"/>
        <end position="560"/>
    </location>
</feature>
<dbReference type="FunFam" id="1.20.1250.20:FF:000286">
    <property type="entry name" value="MFS efflux transporter"/>
    <property type="match status" value="1"/>
</dbReference>
<keyword evidence="3 5" id="KW-1133">Transmembrane helix</keyword>
<evidence type="ECO:0000256" key="6">
    <source>
        <dbReference type="SAM" id="SignalP"/>
    </source>
</evidence>
<keyword evidence="4 5" id="KW-0472">Membrane</keyword>
<feature type="transmembrane region" description="Helical" evidence="5">
    <location>
        <begin position="354"/>
        <end position="374"/>
    </location>
</feature>
<name>A0A5N6HEM9_ASPFL</name>
<gene>
    <name evidence="8" type="ORF">BDV35DRAFT_375459</name>
</gene>
<dbReference type="InterPro" id="IPR013830">
    <property type="entry name" value="SGNH_hydro"/>
</dbReference>
<dbReference type="GO" id="GO:0016787">
    <property type="term" value="F:hydrolase activity"/>
    <property type="evidence" value="ECO:0007669"/>
    <property type="project" value="UniProtKB-KW"/>
</dbReference>
<dbReference type="Pfam" id="PF13472">
    <property type="entry name" value="Lipase_GDSL_2"/>
    <property type="match status" value="1"/>
</dbReference>
<feature type="transmembrane region" description="Helical" evidence="5">
    <location>
        <begin position="449"/>
        <end position="466"/>
    </location>
</feature>
<dbReference type="InterPro" id="IPR036514">
    <property type="entry name" value="SGNH_hydro_sf"/>
</dbReference>
<dbReference type="GO" id="GO:0016020">
    <property type="term" value="C:membrane"/>
    <property type="evidence" value="ECO:0007669"/>
    <property type="project" value="UniProtKB-SubCell"/>
</dbReference>
<dbReference type="VEuPathDB" id="FungiDB:AFLA_011544"/>
<evidence type="ECO:0000313" key="8">
    <source>
        <dbReference type="EMBL" id="KAB8253012.1"/>
    </source>
</evidence>
<feature type="domain" description="SGNH hydrolase-type esterase" evidence="7">
    <location>
        <begin position="33"/>
        <end position="218"/>
    </location>
</feature>
<evidence type="ECO:0000256" key="2">
    <source>
        <dbReference type="ARBA" id="ARBA00022692"/>
    </source>
</evidence>
<evidence type="ECO:0000256" key="3">
    <source>
        <dbReference type="ARBA" id="ARBA00022989"/>
    </source>
</evidence>
<dbReference type="PANTHER" id="PTHR23514:SF16">
    <property type="entry name" value="TRANSPORTER, PUTATIVE (AFU_ORTHOLOGUE AFUA_2G17270)-RELATED"/>
    <property type="match status" value="1"/>
</dbReference>
<dbReference type="Gene3D" id="1.20.1250.20">
    <property type="entry name" value="MFS general substrate transporter like domains"/>
    <property type="match status" value="1"/>
</dbReference>
<dbReference type="CDD" id="cd01821">
    <property type="entry name" value="Rhamnogalacturan_acetylesterase_like"/>
    <property type="match status" value="1"/>
</dbReference>
<evidence type="ECO:0000256" key="5">
    <source>
        <dbReference type="SAM" id="Phobius"/>
    </source>
</evidence>
<dbReference type="VEuPathDB" id="FungiDB:AFLA_009863"/>
<dbReference type="Proteomes" id="UP000325434">
    <property type="component" value="Unassembled WGS sequence"/>
</dbReference>
<organism evidence="8">
    <name type="scientific">Aspergillus flavus</name>
    <dbReference type="NCBI Taxonomy" id="5059"/>
    <lineage>
        <taxon>Eukaryota</taxon>
        <taxon>Fungi</taxon>
        <taxon>Dikarya</taxon>
        <taxon>Ascomycota</taxon>
        <taxon>Pezizomycotina</taxon>
        <taxon>Eurotiomycetes</taxon>
        <taxon>Eurotiomycetidae</taxon>
        <taxon>Eurotiales</taxon>
        <taxon>Aspergillaceae</taxon>
        <taxon>Aspergillus</taxon>
        <taxon>Aspergillus subgen. Circumdati</taxon>
    </lineage>
</organism>
<dbReference type="InterPro" id="IPR051788">
    <property type="entry name" value="MFS_Transporter"/>
</dbReference>
<feature type="transmembrane region" description="Helical" evidence="5">
    <location>
        <begin position="324"/>
        <end position="348"/>
    </location>
</feature>
<evidence type="ECO:0000256" key="4">
    <source>
        <dbReference type="ARBA" id="ARBA00023136"/>
    </source>
</evidence>
<dbReference type="VEuPathDB" id="FungiDB:F9C07_2284073"/>
<dbReference type="SUPFAM" id="SSF103473">
    <property type="entry name" value="MFS general substrate transporter"/>
    <property type="match status" value="1"/>
</dbReference>
<dbReference type="PANTHER" id="PTHR23514">
    <property type="entry name" value="BYPASS OF STOP CODON PROTEIN 6"/>
    <property type="match status" value="1"/>
</dbReference>
<evidence type="ECO:0000256" key="1">
    <source>
        <dbReference type="ARBA" id="ARBA00004141"/>
    </source>
</evidence>
<keyword evidence="8" id="KW-0378">Hydrolase</keyword>
<feature type="transmembrane region" description="Helical" evidence="5">
    <location>
        <begin position="283"/>
        <end position="303"/>
    </location>
</feature>
<dbReference type="InterPro" id="IPR037459">
    <property type="entry name" value="RhgT-like"/>
</dbReference>
<dbReference type="GO" id="GO:0022857">
    <property type="term" value="F:transmembrane transporter activity"/>
    <property type="evidence" value="ECO:0007669"/>
    <property type="project" value="InterPro"/>
</dbReference>
<protein>
    <submittedName>
        <fullName evidence="8">SGNH hydrolase-type esterase domain-containing protein</fullName>
    </submittedName>
</protein>
<feature type="transmembrane region" description="Helical" evidence="5">
    <location>
        <begin position="478"/>
        <end position="497"/>
    </location>
</feature>
<feature type="chain" id="PRO_5024955856" evidence="6">
    <location>
        <begin position="16"/>
        <end position="593"/>
    </location>
</feature>
<proteinExistence type="predicted"/>
<feature type="signal peptide" evidence="6">
    <location>
        <begin position="1"/>
        <end position="15"/>
    </location>
</feature>
<accession>A0A5N6HEM9</accession>
<keyword evidence="6" id="KW-0732">Signal</keyword>
<dbReference type="Gene3D" id="3.40.50.1110">
    <property type="entry name" value="SGNH hydrolase"/>
    <property type="match status" value="1"/>
</dbReference>
<feature type="transmembrane region" description="Helical" evidence="5">
    <location>
        <begin position="566"/>
        <end position="585"/>
    </location>
</feature>